<evidence type="ECO:0000256" key="1">
    <source>
        <dbReference type="SAM" id="MobiDB-lite"/>
    </source>
</evidence>
<feature type="region of interest" description="Disordered" evidence="1">
    <location>
        <begin position="33"/>
        <end position="54"/>
    </location>
</feature>
<sequence length="91" mass="9498">MPSLAAFLPQATSTPATTTAVEKNLVSLAGVEHRPAGTSDPLPWTIPDASPKTGQTPANDLISFSDWPNVNTLLLTGANQVRSNIGPNSLF</sequence>
<dbReference type="Proteomes" id="UP000784294">
    <property type="component" value="Unassembled WGS sequence"/>
</dbReference>
<keyword evidence="3" id="KW-1185">Reference proteome</keyword>
<evidence type="ECO:0000313" key="3">
    <source>
        <dbReference type="Proteomes" id="UP000784294"/>
    </source>
</evidence>
<gene>
    <name evidence="2" type="ORF">PXEA_LOCUS13988</name>
</gene>
<protein>
    <submittedName>
        <fullName evidence="2">Uncharacterized protein</fullName>
    </submittedName>
</protein>
<proteinExistence type="predicted"/>
<comment type="caution">
    <text evidence="2">The sequence shown here is derived from an EMBL/GenBank/DDBJ whole genome shotgun (WGS) entry which is preliminary data.</text>
</comment>
<dbReference type="AlphaFoldDB" id="A0A448WUI2"/>
<dbReference type="EMBL" id="CAAALY010046986">
    <property type="protein sequence ID" value="VEL20548.1"/>
    <property type="molecule type" value="Genomic_DNA"/>
</dbReference>
<organism evidence="2 3">
    <name type="scientific">Protopolystoma xenopodis</name>
    <dbReference type="NCBI Taxonomy" id="117903"/>
    <lineage>
        <taxon>Eukaryota</taxon>
        <taxon>Metazoa</taxon>
        <taxon>Spiralia</taxon>
        <taxon>Lophotrochozoa</taxon>
        <taxon>Platyhelminthes</taxon>
        <taxon>Monogenea</taxon>
        <taxon>Polyopisthocotylea</taxon>
        <taxon>Polystomatidea</taxon>
        <taxon>Polystomatidae</taxon>
        <taxon>Protopolystoma</taxon>
    </lineage>
</organism>
<evidence type="ECO:0000313" key="2">
    <source>
        <dbReference type="EMBL" id="VEL20548.1"/>
    </source>
</evidence>
<name>A0A448WUI2_9PLAT</name>
<reference evidence="2" key="1">
    <citation type="submission" date="2018-11" db="EMBL/GenBank/DDBJ databases">
        <authorList>
            <consortium name="Pathogen Informatics"/>
        </authorList>
    </citation>
    <scope>NUCLEOTIDE SEQUENCE</scope>
</reference>
<accession>A0A448WUI2</accession>